<dbReference type="Pfam" id="PF14549">
    <property type="entry name" value="P22_Cro"/>
    <property type="match status" value="1"/>
</dbReference>
<gene>
    <name evidence="1" type="ORF">I6H43_17570</name>
</gene>
<sequence>MKKSDVINHFGNMARAMKAIGVSRSAAVKWGDIVPAQHAISFVVASNGEIPIGIEDYQLKSNQDQPTLQAA</sequence>
<name>A0A7T4A8L9_AERJA</name>
<proteinExistence type="predicted"/>
<dbReference type="GeneID" id="69553123"/>
<protein>
    <recommendedName>
        <fullName evidence="3">Cro/Cl family transcriptional regulator</fullName>
    </recommendedName>
</protein>
<accession>A0A7T4A8L9</accession>
<evidence type="ECO:0000313" key="1">
    <source>
        <dbReference type="EMBL" id="QQB19307.1"/>
    </source>
</evidence>
<dbReference type="InterPro" id="IPR010982">
    <property type="entry name" value="Lambda_DNA-bd_dom_sf"/>
</dbReference>
<dbReference type="EMBL" id="CP066092">
    <property type="protein sequence ID" value="QQB19307.1"/>
    <property type="molecule type" value="Genomic_DNA"/>
</dbReference>
<keyword evidence="2" id="KW-1185">Reference proteome</keyword>
<reference evidence="1 2" key="1">
    <citation type="submission" date="2020-12" db="EMBL/GenBank/DDBJ databases">
        <title>FDA dAtabase for Regulatory Grade micrObial Sequences (FDA-ARGOS): Supporting development and validation of Infectious Disease Dx tests.</title>
        <authorList>
            <person name="Sproer C."/>
            <person name="Gronow S."/>
            <person name="Severitt S."/>
            <person name="Schroder I."/>
            <person name="Tallon L."/>
            <person name="Sadzewicz L."/>
            <person name="Zhao X."/>
            <person name="Boylan J."/>
            <person name="Ott S."/>
            <person name="Bowen H."/>
            <person name="Vavikolanu K."/>
            <person name="Mehta A."/>
            <person name="Aluvathingal J."/>
            <person name="Nadendla S."/>
            <person name="Lowell S."/>
            <person name="Myers T."/>
            <person name="Yan Y."/>
            <person name="Sichtig H."/>
        </authorList>
    </citation>
    <scope>NUCLEOTIDE SEQUENCE [LARGE SCALE GENOMIC DNA]</scope>
    <source>
        <strain evidence="1 2">FDAARGOS_986</strain>
    </source>
</reference>
<dbReference type="SUPFAM" id="SSF47413">
    <property type="entry name" value="lambda repressor-like DNA-binding domains"/>
    <property type="match status" value="1"/>
</dbReference>
<dbReference type="Proteomes" id="UP000595481">
    <property type="component" value="Chromosome"/>
</dbReference>
<dbReference type="RefSeq" id="WP_042031456.1">
    <property type="nucleotide sequence ID" value="NZ_CAWMFX010000027.1"/>
</dbReference>
<evidence type="ECO:0000313" key="2">
    <source>
        <dbReference type="Proteomes" id="UP000595481"/>
    </source>
</evidence>
<evidence type="ECO:0008006" key="3">
    <source>
        <dbReference type="Google" id="ProtNLM"/>
    </source>
</evidence>
<organism evidence="1 2">
    <name type="scientific">Aeromonas jandaei</name>
    <dbReference type="NCBI Taxonomy" id="650"/>
    <lineage>
        <taxon>Bacteria</taxon>
        <taxon>Pseudomonadati</taxon>
        <taxon>Pseudomonadota</taxon>
        <taxon>Gammaproteobacteria</taxon>
        <taxon>Aeromonadales</taxon>
        <taxon>Aeromonadaceae</taxon>
        <taxon>Aeromonas</taxon>
    </lineage>
</organism>
<dbReference type="Gene3D" id="1.10.260.40">
    <property type="entry name" value="lambda repressor-like DNA-binding domains"/>
    <property type="match status" value="1"/>
</dbReference>